<dbReference type="EMBL" id="MDEO01000026">
    <property type="protein sequence ID" value="OCX22906.1"/>
    <property type="molecule type" value="Genomic_DNA"/>
</dbReference>
<dbReference type="InterPro" id="IPR036890">
    <property type="entry name" value="HATPase_C_sf"/>
</dbReference>
<evidence type="ECO:0000256" key="6">
    <source>
        <dbReference type="ARBA" id="ARBA00022777"/>
    </source>
</evidence>
<comment type="caution">
    <text evidence="9">The sequence shown here is derived from an EMBL/GenBank/DDBJ whole genome shotgun (WGS) entry which is preliminary data.</text>
</comment>
<evidence type="ECO:0000256" key="4">
    <source>
        <dbReference type="ARBA" id="ARBA00022679"/>
    </source>
</evidence>
<dbReference type="SMART" id="SM00911">
    <property type="entry name" value="HWE_HK"/>
    <property type="match status" value="1"/>
</dbReference>
<protein>
    <recommendedName>
        <fullName evidence="2">histidine kinase</fullName>
        <ecNumber evidence="2">2.7.13.3</ecNumber>
    </recommendedName>
</protein>
<dbReference type="EC" id="2.7.13.3" evidence="2"/>
<evidence type="ECO:0000256" key="2">
    <source>
        <dbReference type="ARBA" id="ARBA00012438"/>
    </source>
</evidence>
<gene>
    <name evidence="9" type="ORF">QV13_04760</name>
</gene>
<dbReference type="SUPFAM" id="SSF55785">
    <property type="entry name" value="PYP-like sensor domain (PAS domain)"/>
    <property type="match status" value="1"/>
</dbReference>
<dbReference type="AlphaFoldDB" id="A0A1C2E7G4"/>
<organism evidence="9 10">
    <name type="scientific">Mesorhizobium hungaricum</name>
    <dbReference type="NCBI Taxonomy" id="1566387"/>
    <lineage>
        <taxon>Bacteria</taxon>
        <taxon>Pseudomonadati</taxon>
        <taxon>Pseudomonadota</taxon>
        <taxon>Alphaproteobacteria</taxon>
        <taxon>Hyphomicrobiales</taxon>
        <taxon>Phyllobacteriaceae</taxon>
        <taxon>Mesorhizobium</taxon>
    </lineage>
</organism>
<comment type="catalytic activity">
    <reaction evidence="1">
        <text>ATP + protein L-histidine = ADP + protein N-phospho-L-histidine.</text>
        <dbReference type="EC" id="2.7.13.3"/>
    </reaction>
</comment>
<dbReference type="InterPro" id="IPR035965">
    <property type="entry name" value="PAS-like_dom_sf"/>
</dbReference>
<sequence>MDFNWASTSLGPIEEWPPILKTTLALMLRSTFPKALVWGAEFITFHNDAFRPILGEKPPAIGRPFNEIWVEAWDEIGPIALDALGGKSTFIENFPLVVDRDGAGEQAYFTFCYSPVLDADGTIVGFMDTVIETTQTVLAQRQADVLNAELGHRIRNILAMVGSIASQTLRSSADLAEAESSLGHRLRALAGVQDALRTGGVTEAEVHGIVATALAPHGLEDGRVTAEGPNVRLPEEKALALTLALNELVTNAIKYGALSNRSGTVDISWELAGTEDQDFRLFWRERGGPRVTAPHKAGFGSRLIQRHVAEAFGGKAQITFAAEGITYEIGPRNNES</sequence>
<dbReference type="PANTHER" id="PTHR41523:SF7">
    <property type="entry name" value="HISTIDINE KINASE"/>
    <property type="match status" value="1"/>
</dbReference>
<dbReference type="PANTHER" id="PTHR41523">
    <property type="entry name" value="TWO-COMPONENT SYSTEM SENSOR PROTEIN"/>
    <property type="match status" value="1"/>
</dbReference>
<accession>A0A1C2E7G4</accession>
<reference evidence="9 10" key="1">
    <citation type="submission" date="2016-08" db="EMBL/GenBank/DDBJ databases">
        <title>Whole genome sequence of Mesorhizobium sp. strain UASWS1009 isolated from industrial sewage.</title>
        <authorList>
            <person name="Crovadore J."/>
            <person name="Calmin G."/>
            <person name="Chablais R."/>
            <person name="Cochard B."/>
            <person name="Lefort F."/>
        </authorList>
    </citation>
    <scope>NUCLEOTIDE SEQUENCE [LARGE SCALE GENOMIC DNA]</scope>
    <source>
        <strain evidence="9 10">UASWS1009</strain>
    </source>
</reference>
<keyword evidence="5" id="KW-0547">Nucleotide-binding</keyword>
<dbReference type="GO" id="GO:0005524">
    <property type="term" value="F:ATP binding"/>
    <property type="evidence" value="ECO:0007669"/>
    <property type="project" value="UniProtKB-KW"/>
</dbReference>
<dbReference type="Gene3D" id="3.30.450.20">
    <property type="entry name" value="PAS domain"/>
    <property type="match status" value="1"/>
</dbReference>
<evidence type="ECO:0000256" key="3">
    <source>
        <dbReference type="ARBA" id="ARBA00022553"/>
    </source>
</evidence>
<dbReference type="Pfam" id="PF07536">
    <property type="entry name" value="HWE_HK"/>
    <property type="match status" value="1"/>
</dbReference>
<dbReference type="STRING" id="1566387.QV13_04760"/>
<feature type="domain" description="Signal transduction histidine kinase HWE region" evidence="8">
    <location>
        <begin position="149"/>
        <end position="230"/>
    </location>
</feature>
<keyword evidence="6" id="KW-0418">Kinase</keyword>
<evidence type="ECO:0000259" key="8">
    <source>
        <dbReference type="SMART" id="SM00911"/>
    </source>
</evidence>
<keyword evidence="10" id="KW-1185">Reference proteome</keyword>
<dbReference type="Gene3D" id="3.30.565.10">
    <property type="entry name" value="Histidine kinase-like ATPase, C-terminal domain"/>
    <property type="match status" value="1"/>
</dbReference>
<keyword evidence="7" id="KW-0067">ATP-binding</keyword>
<evidence type="ECO:0000256" key="1">
    <source>
        <dbReference type="ARBA" id="ARBA00000085"/>
    </source>
</evidence>
<name>A0A1C2E7G4_9HYPH</name>
<dbReference type="GO" id="GO:0004673">
    <property type="term" value="F:protein histidine kinase activity"/>
    <property type="evidence" value="ECO:0007669"/>
    <property type="project" value="UniProtKB-EC"/>
</dbReference>
<evidence type="ECO:0000313" key="10">
    <source>
        <dbReference type="Proteomes" id="UP000094412"/>
    </source>
</evidence>
<dbReference type="SUPFAM" id="SSF55874">
    <property type="entry name" value="ATPase domain of HSP90 chaperone/DNA topoisomerase II/histidine kinase"/>
    <property type="match status" value="1"/>
</dbReference>
<keyword evidence="3" id="KW-0597">Phosphoprotein</keyword>
<evidence type="ECO:0000313" key="9">
    <source>
        <dbReference type="EMBL" id="OCX22906.1"/>
    </source>
</evidence>
<evidence type="ECO:0000256" key="7">
    <source>
        <dbReference type="ARBA" id="ARBA00022840"/>
    </source>
</evidence>
<proteinExistence type="predicted"/>
<dbReference type="InterPro" id="IPR011102">
    <property type="entry name" value="Sig_transdc_His_kinase_HWE"/>
</dbReference>
<evidence type="ECO:0000256" key="5">
    <source>
        <dbReference type="ARBA" id="ARBA00022741"/>
    </source>
</evidence>
<keyword evidence="4" id="KW-0808">Transferase</keyword>
<dbReference type="Proteomes" id="UP000094412">
    <property type="component" value="Unassembled WGS sequence"/>
</dbReference>